<keyword evidence="10" id="KW-1185">Reference proteome</keyword>
<feature type="region of interest" description="Disordered" evidence="8">
    <location>
        <begin position="1"/>
        <end position="27"/>
    </location>
</feature>
<dbReference type="PANTHER" id="PTHR13243">
    <property type="entry name" value="HSPC111 PROTEIN-RELATED"/>
    <property type="match status" value="1"/>
</dbReference>
<sequence>MGRELQKKKNRSAVPKVRRKRKTLPHGNKKIDVLGNALIAENWDKKLTLIQNYRRLGLSSRLNAPTGGVEKRTGGNPIETTSDSLHINGSAKAAATNLSLGEARVERDPETGKILRVINDNEIEVAGRKVRRDNPLNDPLNDLSDLEEEVRTRRQVSENPIVRQLELQAAQEEELVKKKKPRQQSTREQEWIERLINKHGDNIQAMVRDRKLNPMQQTAGDIGRRIKKWKQSHSQQ</sequence>
<dbReference type="EMBL" id="RCNU01000007">
    <property type="protein sequence ID" value="RWQ94418.1"/>
    <property type="molecule type" value="Genomic_DNA"/>
</dbReference>
<dbReference type="VEuPathDB" id="FungiDB:C8Q69DRAFT_470121"/>
<dbReference type="PANTHER" id="PTHR13243:SF1">
    <property type="entry name" value="NUCLEOLAR PROTEIN 16"/>
    <property type="match status" value="1"/>
</dbReference>
<evidence type="ECO:0000256" key="4">
    <source>
        <dbReference type="ARBA" id="ARBA00011187"/>
    </source>
</evidence>
<dbReference type="Proteomes" id="UP000283841">
    <property type="component" value="Unassembled WGS sequence"/>
</dbReference>
<comment type="subcellular location">
    <subcellularLocation>
        <location evidence="2">Nucleus</location>
        <location evidence="2">Nucleolus</location>
    </subcellularLocation>
</comment>
<comment type="function">
    <text evidence="1">Involved in the biogenesis of the 60S ribosomal subunit.</text>
</comment>
<evidence type="ECO:0000256" key="2">
    <source>
        <dbReference type="ARBA" id="ARBA00004604"/>
    </source>
</evidence>
<name>A0A443HRF3_BYSSP</name>
<evidence type="ECO:0000256" key="6">
    <source>
        <dbReference type="ARBA" id="ARBA00023242"/>
    </source>
</evidence>
<feature type="region of interest" description="Disordered" evidence="8">
    <location>
        <begin position="216"/>
        <end position="236"/>
    </location>
</feature>
<dbReference type="InterPro" id="IPR019002">
    <property type="entry name" value="Ribosome_biogenesis_Nop16"/>
</dbReference>
<dbReference type="Pfam" id="PF09420">
    <property type="entry name" value="Nop16"/>
    <property type="match status" value="1"/>
</dbReference>
<dbReference type="RefSeq" id="XP_028484063.1">
    <property type="nucleotide sequence ID" value="XM_028630814.1"/>
</dbReference>
<dbReference type="AlphaFoldDB" id="A0A443HRF3"/>
<keyword evidence="6" id="KW-0539">Nucleus</keyword>
<organism evidence="9 10">
    <name type="scientific">Byssochlamys spectabilis</name>
    <name type="common">Paecilomyces variotii</name>
    <dbReference type="NCBI Taxonomy" id="264951"/>
    <lineage>
        <taxon>Eukaryota</taxon>
        <taxon>Fungi</taxon>
        <taxon>Dikarya</taxon>
        <taxon>Ascomycota</taxon>
        <taxon>Pezizomycotina</taxon>
        <taxon>Eurotiomycetes</taxon>
        <taxon>Eurotiomycetidae</taxon>
        <taxon>Eurotiales</taxon>
        <taxon>Thermoascaceae</taxon>
        <taxon>Paecilomyces</taxon>
    </lineage>
</organism>
<evidence type="ECO:0000256" key="8">
    <source>
        <dbReference type="SAM" id="MobiDB-lite"/>
    </source>
</evidence>
<dbReference type="STRING" id="264951.A0A443HRF3"/>
<dbReference type="GeneID" id="39600091"/>
<accession>A0A443HRF3</accession>
<comment type="caution">
    <text evidence="9">The sequence shown here is derived from an EMBL/GenBank/DDBJ whole genome shotgun (WGS) entry which is preliminary data.</text>
</comment>
<comment type="similarity">
    <text evidence="3">Belongs to the NOP16 family.</text>
</comment>
<evidence type="ECO:0000256" key="5">
    <source>
        <dbReference type="ARBA" id="ARBA00015522"/>
    </source>
</evidence>
<evidence type="ECO:0000313" key="10">
    <source>
        <dbReference type="Proteomes" id="UP000283841"/>
    </source>
</evidence>
<evidence type="ECO:0000256" key="1">
    <source>
        <dbReference type="ARBA" id="ARBA00002889"/>
    </source>
</evidence>
<evidence type="ECO:0000256" key="3">
    <source>
        <dbReference type="ARBA" id="ARBA00008479"/>
    </source>
</evidence>
<proteinExistence type="inferred from homology"/>
<evidence type="ECO:0000256" key="7">
    <source>
        <dbReference type="ARBA" id="ARBA00023274"/>
    </source>
</evidence>
<keyword evidence="7" id="KW-0687">Ribonucleoprotein</keyword>
<gene>
    <name evidence="9" type="ORF">C8Q69DRAFT_470121</name>
</gene>
<feature type="compositionally biased region" description="Basic residues" evidence="8">
    <location>
        <begin position="8"/>
        <end position="27"/>
    </location>
</feature>
<dbReference type="GO" id="GO:0042273">
    <property type="term" value="P:ribosomal large subunit biogenesis"/>
    <property type="evidence" value="ECO:0007669"/>
    <property type="project" value="TreeGrafter"/>
</dbReference>
<reference evidence="9 10" key="1">
    <citation type="journal article" date="2018" name="Front. Microbiol.">
        <title>Genomic and genetic insights into a cosmopolitan fungus, Paecilomyces variotii (Eurotiales).</title>
        <authorList>
            <person name="Urquhart A.S."/>
            <person name="Mondo S.J."/>
            <person name="Makela M.R."/>
            <person name="Hane J.K."/>
            <person name="Wiebenga A."/>
            <person name="He G."/>
            <person name="Mihaltcheva S."/>
            <person name="Pangilinan J."/>
            <person name="Lipzen A."/>
            <person name="Barry K."/>
            <person name="de Vries R.P."/>
            <person name="Grigoriev I.V."/>
            <person name="Idnurm A."/>
        </authorList>
    </citation>
    <scope>NUCLEOTIDE SEQUENCE [LARGE SCALE GENOMIC DNA]</scope>
    <source>
        <strain evidence="9 10">CBS 101075</strain>
    </source>
</reference>
<comment type="subunit">
    <text evidence="4">Component of the pre-66S ribosomal particle.</text>
</comment>
<feature type="region of interest" description="Disordered" evidence="8">
    <location>
        <begin position="60"/>
        <end position="84"/>
    </location>
</feature>
<dbReference type="GO" id="GO:1990904">
    <property type="term" value="C:ribonucleoprotein complex"/>
    <property type="evidence" value="ECO:0007669"/>
    <property type="project" value="UniProtKB-KW"/>
</dbReference>
<dbReference type="GO" id="GO:0005730">
    <property type="term" value="C:nucleolus"/>
    <property type="evidence" value="ECO:0007669"/>
    <property type="project" value="UniProtKB-SubCell"/>
</dbReference>
<protein>
    <recommendedName>
        <fullName evidence="5">Nucleolar protein 16</fullName>
    </recommendedName>
</protein>
<evidence type="ECO:0000313" key="9">
    <source>
        <dbReference type="EMBL" id="RWQ94418.1"/>
    </source>
</evidence>
<feature type="compositionally biased region" description="Basic residues" evidence="8">
    <location>
        <begin position="225"/>
        <end position="236"/>
    </location>
</feature>